<name>A0A9X3XAK3_9BACT</name>
<reference evidence="1 2" key="1">
    <citation type="submission" date="2021-04" db="EMBL/GenBank/DDBJ databases">
        <title>Genome analysis of Polyangium sp.</title>
        <authorList>
            <person name="Li Y."/>
            <person name="Wang J."/>
        </authorList>
    </citation>
    <scope>NUCLEOTIDE SEQUENCE [LARGE SCALE GENOMIC DNA]</scope>
    <source>
        <strain evidence="1 2">SDU14</strain>
    </source>
</reference>
<gene>
    <name evidence="1" type="ORF">KEG57_33625</name>
</gene>
<dbReference type="RefSeq" id="WP_272428239.1">
    <property type="nucleotide sequence ID" value="NZ_JAGTJJ010000029.1"/>
</dbReference>
<protein>
    <submittedName>
        <fullName evidence="1">Uncharacterized protein</fullName>
    </submittedName>
</protein>
<proteinExistence type="predicted"/>
<dbReference type="EMBL" id="JAGTJJ010000029">
    <property type="protein sequence ID" value="MDC3985468.1"/>
    <property type="molecule type" value="Genomic_DNA"/>
</dbReference>
<dbReference type="PROSITE" id="PS51257">
    <property type="entry name" value="PROKAR_LIPOPROTEIN"/>
    <property type="match status" value="1"/>
</dbReference>
<organism evidence="1 2">
    <name type="scientific">Polyangium jinanense</name>
    <dbReference type="NCBI Taxonomy" id="2829994"/>
    <lineage>
        <taxon>Bacteria</taxon>
        <taxon>Pseudomonadati</taxon>
        <taxon>Myxococcota</taxon>
        <taxon>Polyangia</taxon>
        <taxon>Polyangiales</taxon>
        <taxon>Polyangiaceae</taxon>
        <taxon>Polyangium</taxon>
    </lineage>
</organism>
<dbReference type="Proteomes" id="UP001151081">
    <property type="component" value="Unassembled WGS sequence"/>
</dbReference>
<accession>A0A9X3XAK3</accession>
<dbReference type="AlphaFoldDB" id="A0A9X3XAK3"/>
<evidence type="ECO:0000313" key="1">
    <source>
        <dbReference type="EMBL" id="MDC3985468.1"/>
    </source>
</evidence>
<sequence length="190" mass="20088">MKRRMFLPLFALVLGLAGCGDDVASEEDARRAYESLDKSIDKAMQLGFQGFNAASSANIDPQMANGDRTGTITISGKVDQGDSPNKTMTLNEALKDYSDDGEVTYNTSGTAPVLDLKLAGIPDGTLNGTLKGSFTMSGALEGSVTLDLTLSGELQPTMADPMKIERKPGTTKITGTATSEYGTYTVNLTR</sequence>
<evidence type="ECO:0000313" key="2">
    <source>
        <dbReference type="Proteomes" id="UP001151081"/>
    </source>
</evidence>
<keyword evidence="2" id="KW-1185">Reference proteome</keyword>
<comment type="caution">
    <text evidence="1">The sequence shown here is derived from an EMBL/GenBank/DDBJ whole genome shotgun (WGS) entry which is preliminary data.</text>
</comment>